<dbReference type="AlphaFoldDB" id="A0A9D1SP78"/>
<dbReference type="InterPro" id="IPR011268">
    <property type="entry name" value="Purine_phosphorylase"/>
</dbReference>
<evidence type="ECO:0000256" key="5">
    <source>
        <dbReference type="ARBA" id="ARBA00022679"/>
    </source>
</evidence>
<dbReference type="NCBIfam" id="TIGR01700">
    <property type="entry name" value="PNPH"/>
    <property type="match status" value="1"/>
</dbReference>
<feature type="binding site" evidence="8">
    <location>
        <position position="232"/>
    </location>
    <ligand>
        <name>a purine D-ribonucleoside</name>
        <dbReference type="ChEBI" id="CHEBI:142355"/>
    </ligand>
</feature>
<evidence type="ECO:0000256" key="8">
    <source>
        <dbReference type="PIRSR" id="PIRSR000477-2"/>
    </source>
</evidence>
<sequence length="276" mass="29488">MHIYDTQAQFVKSKTEMRPNTAVVLGSGLGDLAEQAQAPDVIAFDEIPDFPAATAPTHKGRFVFTKEDGRELVFVQGRLHLYEGHTPQQAVNPIRLLHALGVQNVILTNAAGGINKDFSCGDLMLIEDHISLFVPSPLIGSNDDAVGPRFADMSACYDKALQKVLCETAAENGTALKKGIYVQLTGPQFETPAEISLLRRLGADAVGMSTVIEAIAARHAGMRVCGVSCITNLASGMLAQPLSGEEVTETANRVASVFQKLIRKAAVRIAGMTESI</sequence>
<dbReference type="InterPro" id="IPR011270">
    <property type="entry name" value="Pur_Nuc_Pase_Ino/Guo-sp"/>
</dbReference>
<dbReference type="Gene3D" id="3.40.50.1580">
    <property type="entry name" value="Nucleoside phosphorylase domain"/>
    <property type="match status" value="1"/>
</dbReference>
<feature type="binding site" evidence="8">
    <location>
        <position position="190"/>
    </location>
    <ligand>
        <name>a purine D-ribonucleoside</name>
        <dbReference type="ChEBI" id="CHEBI:142355"/>
    </ligand>
</feature>
<dbReference type="NCBIfam" id="NF006054">
    <property type="entry name" value="PRK08202.1"/>
    <property type="match status" value="1"/>
</dbReference>
<dbReference type="GO" id="GO:0004731">
    <property type="term" value="F:purine-nucleoside phosphorylase activity"/>
    <property type="evidence" value="ECO:0007669"/>
    <property type="project" value="UniProtKB-EC"/>
</dbReference>
<dbReference type="NCBIfam" id="TIGR01697">
    <property type="entry name" value="PNPH-PUNA-XAPA"/>
    <property type="match status" value="1"/>
</dbReference>
<reference evidence="10" key="1">
    <citation type="submission" date="2020-10" db="EMBL/GenBank/DDBJ databases">
        <authorList>
            <person name="Gilroy R."/>
        </authorList>
    </citation>
    <scope>NUCLEOTIDE SEQUENCE</scope>
    <source>
        <strain evidence="10">CHK176-6737</strain>
    </source>
</reference>
<dbReference type="InterPro" id="IPR035994">
    <property type="entry name" value="Nucleoside_phosphorylase_sf"/>
</dbReference>
<evidence type="ECO:0000256" key="7">
    <source>
        <dbReference type="PIRNR" id="PIRNR000477"/>
    </source>
</evidence>
<accession>A0A9D1SP78</accession>
<reference evidence="10" key="2">
    <citation type="journal article" date="2021" name="PeerJ">
        <title>Extensive microbial diversity within the chicken gut microbiome revealed by metagenomics and culture.</title>
        <authorList>
            <person name="Gilroy R."/>
            <person name="Ravi A."/>
            <person name="Getino M."/>
            <person name="Pursley I."/>
            <person name="Horton D.L."/>
            <person name="Alikhan N.F."/>
            <person name="Baker D."/>
            <person name="Gharbi K."/>
            <person name="Hall N."/>
            <person name="Watson M."/>
            <person name="Adriaenssens E.M."/>
            <person name="Foster-Nyarko E."/>
            <person name="Jarju S."/>
            <person name="Secka A."/>
            <person name="Antonio M."/>
            <person name="Oren A."/>
            <person name="Chaudhuri R.R."/>
            <person name="La Ragione R."/>
            <person name="Hildebrand F."/>
            <person name="Pallen M.J."/>
        </authorList>
    </citation>
    <scope>NUCLEOTIDE SEQUENCE</scope>
    <source>
        <strain evidence="10">CHK176-6737</strain>
    </source>
</reference>
<evidence type="ECO:0000256" key="6">
    <source>
        <dbReference type="ARBA" id="ARBA00048556"/>
    </source>
</evidence>
<feature type="binding site" evidence="8">
    <location>
        <position position="110"/>
    </location>
    <ligand>
        <name>phosphate</name>
        <dbReference type="ChEBI" id="CHEBI:43474"/>
    </ligand>
</feature>
<comment type="caution">
    <text evidence="10">The sequence shown here is derived from an EMBL/GenBank/DDBJ whole genome shotgun (WGS) entry which is preliminary data.</text>
</comment>
<comment type="similarity">
    <text evidence="3 7">Belongs to the PNP/MTAP phosphorylase family.</text>
</comment>
<feature type="binding site" evidence="8">
    <location>
        <position position="27"/>
    </location>
    <ligand>
        <name>phosphate</name>
        <dbReference type="ChEBI" id="CHEBI:43474"/>
    </ligand>
</feature>
<gene>
    <name evidence="10" type="ORF">IAD23_04960</name>
</gene>
<evidence type="ECO:0000256" key="3">
    <source>
        <dbReference type="ARBA" id="ARBA00006751"/>
    </source>
</evidence>
<dbReference type="PIRSF" id="PIRSF000477">
    <property type="entry name" value="PurNPase"/>
    <property type="match status" value="1"/>
</dbReference>
<comment type="catalytic activity">
    <reaction evidence="6">
        <text>a purine 2'-deoxy-D-ribonucleoside + phosphate = a purine nucleobase + 2-deoxy-alpha-D-ribose 1-phosphate</text>
        <dbReference type="Rhea" id="RHEA:36431"/>
        <dbReference type="ChEBI" id="CHEBI:26386"/>
        <dbReference type="ChEBI" id="CHEBI:43474"/>
        <dbReference type="ChEBI" id="CHEBI:57259"/>
        <dbReference type="ChEBI" id="CHEBI:142361"/>
        <dbReference type="EC" id="2.4.2.1"/>
    </reaction>
</comment>
<evidence type="ECO:0000256" key="4">
    <source>
        <dbReference type="ARBA" id="ARBA00022676"/>
    </source>
</evidence>
<proteinExistence type="inferred from homology"/>
<dbReference type="Pfam" id="PF01048">
    <property type="entry name" value="PNP_UDP_1"/>
    <property type="match status" value="1"/>
</dbReference>
<evidence type="ECO:0000256" key="1">
    <source>
        <dbReference type="ARBA" id="ARBA00002678"/>
    </source>
</evidence>
<comment type="pathway">
    <text evidence="2 7">Purine metabolism; purine nucleoside salvage.</text>
</comment>
<feature type="binding site" evidence="8">
    <location>
        <position position="58"/>
    </location>
    <ligand>
        <name>phosphate</name>
        <dbReference type="ChEBI" id="CHEBI:43474"/>
    </ligand>
</feature>
<dbReference type="CDD" id="cd09009">
    <property type="entry name" value="PNP-EcPNPII_like"/>
    <property type="match status" value="1"/>
</dbReference>
<dbReference type="SUPFAM" id="SSF53167">
    <property type="entry name" value="Purine and uridine phosphorylases"/>
    <property type="match status" value="1"/>
</dbReference>
<evidence type="ECO:0000259" key="9">
    <source>
        <dbReference type="Pfam" id="PF01048"/>
    </source>
</evidence>
<keyword evidence="4 7" id="KW-0328">Glycosyltransferase</keyword>
<dbReference type="GO" id="GO:0009116">
    <property type="term" value="P:nucleoside metabolic process"/>
    <property type="evidence" value="ECO:0007669"/>
    <property type="project" value="InterPro"/>
</dbReference>
<protein>
    <recommendedName>
        <fullName evidence="7">Purine nucleoside phosphorylase</fullName>
        <ecNumber evidence="7">2.4.2.1</ecNumber>
    </recommendedName>
    <alternativeName>
        <fullName evidence="7">Inosine-guanosine phosphorylase</fullName>
    </alternativeName>
</protein>
<dbReference type="InterPro" id="IPR000845">
    <property type="entry name" value="Nucleoside_phosphorylase_d"/>
</dbReference>
<dbReference type="PANTHER" id="PTHR11904:SF9">
    <property type="entry name" value="PURINE NUCLEOSIDE PHOSPHORYLASE-RELATED"/>
    <property type="match status" value="1"/>
</dbReference>
<feature type="binding site" evidence="8">
    <location>
        <begin position="78"/>
        <end position="80"/>
    </location>
    <ligand>
        <name>phosphate</name>
        <dbReference type="ChEBI" id="CHEBI:43474"/>
    </ligand>
</feature>
<evidence type="ECO:0000256" key="2">
    <source>
        <dbReference type="ARBA" id="ARBA00005058"/>
    </source>
</evidence>
<organism evidence="10 11">
    <name type="scientific">Candidatus Scybalenecus merdavium</name>
    <dbReference type="NCBI Taxonomy" id="2840939"/>
    <lineage>
        <taxon>Bacteria</taxon>
        <taxon>Bacillati</taxon>
        <taxon>Bacillota</taxon>
        <taxon>Clostridia</taxon>
        <taxon>Eubacteriales</taxon>
        <taxon>Oscillospiraceae</taxon>
        <taxon>Oscillospiraceae incertae sedis</taxon>
        <taxon>Candidatus Scybalenecus</taxon>
    </lineage>
</organism>
<feature type="domain" description="Nucleoside phosphorylase" evidence="9">
    <location>
        <begin position="22"/>
        <end position="264"/>
    </location>
</feature>
<dbReference type="Proteomes" id="UP000824125">
    <property type="component" value="Unassembled WGS sequence"/>
</dbReference>
<dbReference type="GO" id="GO:0005737">
    <property type="term" value="C:cytoplasm"/>
    <property type="evidence" value="ECO:0007669"/>
    <property type="project" value="TreeGrafter"/>
</dbReference>
<feature type="binding site" evidence="8">
    <location>
        <position position="209"/>
    </location>
    <ligand>
        <name>phosphate</name>
        <dbReference type="ChEBI" id="CHEBI:43474"/>
    </ligand>
</feature>
<name>A0A9D1SP78_9FIRM</name>
<comment type="function">
    <text evidence="1">The purine nucleoside phosphorylases catalyze the phosphorolytic breakdown of the N-glycosidic bond in the beta-(deoxy)ribonucleoside molecules, with the formation of the corresponding free purine bases and pentose-1-phosphate. Cleaves guanosine, inosine, 2'-deoxyguanosine and 2'-deoxyinosine.</text>
</comment>
<evidence type="ECO:0000313" key="10">
    <source>
        <dbReference type="EMBL" id="HIU69291.1"/>
    </source>
</evidence>
<dbReference type="PANTHER" id="PTHR11904">
    <property type="entry name" value="METHYLTHIOADENOSINE/PURINE NUCLEOSIDE PHOSPHORYLASE"/>
    <property type="match status" value="1"/>
</dbReference>
<keyword evidence="5 7" id="KW-0808">Transferase</keyword>
<dbReference type="EMBL" id="DVNM01000027">
    <property type="protein sequence ID" value="HIU69291.1"/>
    <property type="molecule type" value="Genomic_DNA"/>
</dbReference>
<evidence type="ECO:0000313" key="11">
    <source>
        <dbReference type="Proteomes" id="UP000824125"/>
    </source>
</evidence>
<dbReference type="EC" id="2.4.2.1" evidence="7"/>